<keyword evidence="2" id="KW-0472">Membrane</keyword>
<gene>
    <name evidence="3" type="ORF">GJ744_002549</name>
</gene>
<reference evidence="3" key="1">
    <citation type="submission" date="2020-02" db="EMBL/GenBank/DDBJ databases">
        <authorList>
            <person name="Palmer J.M."/>
        </authorList>
    </citation>
    <scope>NUCLEOTIDE SEQUENCE</scope>
    <source>
        <strain evidence="3">EPUS1.4</strain>
        <tissue evidence="3">Thallus</tissue>
    </source>
</reference>
<feature type="region of interest" description="Disordered" evidence="1">
    <location>
        <begin position="1"/>
        <end position="31"/>
    </location>
</feature>
<name>A0A8H7AAM2_9EURO</name>
<dbReference type="OrthoDB" id="10306881at2759"/>
<keyword evidence="4" id="KW-1185">Reference proteome</keyword>
<evidence type="ECO:0000256" key="2">
    <source>
        <dbReference type="SAM" id="Phobius"/>
    </source>
</evidence>
<dbReference type="AlphaFoldDB" id="A0A8H7AAM2"/>
<dbReference type="EMBL" id="JAACFV010000144">
    <property type="protein sequence ID" value="KAF7504227.1"/>
    <property type="molecule type" value="Genomic_DNA"/>
</dbReference>
<feature type="transmembrane region" description="Helical" evidence="2">
    <location>
        <begin position="94"/>
        <end position="114"/>
    </location>
</feature>
<evidence type="ECO:0000313" key="4">
    <source>
        <dbReference type="Proteomes" id="UP000606974"/>
    </source>
</evidence>
<evidence type="ECO:0000256" key="1">
    <source>
        <dbReference type="SAM" id="MobiDB-lite"/>
    </source>
</evidence>
<keyword evidence="2" id="KW-1133">Transmembrane helix</keyword>
<dbReference type="Proteomes" id="UP000606974">
    <property type="component" value="Unassembled WGS sequence"/>
</dbReference>
<sequence length="297" mass="32804">MPRPKGRASRSELGTWRRASAEDEIDNPSVSGEEIVAKPRAAPVARSIRGRRFKAEPSSDNTLVEERQSPTPGRITKSNRNTCDIPSVRTLSTAGALVALLCLFAMIAYCAAHLDMSAQVFRPPPPLSGEAQGRGAATIDRITTPSPEGSGFELKDVEFVCPEWPSGGNAVLCVTEQRDGPWNVKDKVTVWLPPFLARNPAISGSVQQMFNSCYESVQDHPWGFLLLVLCAAWKLSELLLRMGKTGCTRGLEVARHIIRMYRADEILVKLDLDAESERARKEAQEKFLLRMSTIQKD</sequence>
<accession>A0A8H7AAM2</accession>
<protein>
    <submittedName>
        <fullName evidence="3">Uncharacterized protein</fullName>
    </submittedName>
</protein>
<evidence type="ECO:0000313" key="3">
    <source>
        <dbReference type="EMBL" id="KAF7504227.1"/>
    </source>
</evidence>
<keyword evidence="2" id="KW-0812">Transmembrane</keyword>
<comment type="caution">
    <text evidence="3">The sequence shown here is derived from an EMBL/GenBank/DDBJ whole genome shotgun (WGS) entry which is preliminary data.</text>
</comment>
<feature type="region of interest" description="Disordered" evidence="1">
    <location>
        <begin position="48"/>
        <end position="80"/>
    </location>
</feature>
<proteinExistence type="predicted"/>
<organism evidence="3 4">
    <name type="scientific">Endocarpon pusillum</name>
    <dbReference type="NCBI Taxonomy" id="364733"/>
    <lineage>
        <taxon>Eukaryota</taxon>
        <taxon>Fungi</taxon>
        <taxon>Dikarya</taxon>
        <taxon>Ascomycota</taxon>
        <taxon>Pezizomycotina</taxon>
        <taxon>Eurotiomycetes</taxon>
        <taxon>Chaetothyriomycetidae</taxon>
        <taxon>Verrucariales</taxon>
        <taxon>Verrucariaceae</taxon>
        <taxon>Endocarpon</taxon>
    </lineage>
</organism>